<dbReference type="Pfam" id="PF04182">
    <property type="entry name" value="B-block_TFIIIC"/>
    <property type="match status" value="1"/>
</dbReference>
<evidence type="ECO:0000259" key="7">
    <source>
        <dbReference type="Pfam" id="PF04182"/>
    </source>
</evidence>
<name>A0ABD1EW35_HYPHA</name>
<dbReference type="PANTHER" id="PTHR15180">
    <property type="entry name" value="GENERAL TRANSCRIPTION FACTOR 3C POLYPEPTIDE 1"/>
    <property type="match status" value="1"/>
</dbReference>
<evidence type="ECO:0000313" key="10">
    <source>
        <dbReference type="Proteomes" id="UP001566132"/>
    </source>
</evidence>
<reference evidence="9 10" key="1">
    <citation type="submission" date="2024-05" db="EMBL/GenBank/DDBJ databases">
        <title>Genetic variation in Jamaican populations of the coffee berry borer (Hypothenemus hampei).</title>
        <authorList>
            <person name="Errbii M."/>
            <person name="Myrie A."/>
        </authorList>
    </citation>
    <scope>NUCLEOTIDE SEQUENCE [LARGE SCALE GENOMIC DNA]</scope>
    <source>
        <strain evidence="9">JA-Hopewell-2020-01-JO</strain>
        <tissue evidence="9">Whole body</tissue>
    </source>
</reference>
<feature type="domain" description="B-block binding subunit of TFIIIC" evidence="7">
    <location>
        <begin position="266"/>
        <end position="341"/>
    </location>
</feature>
<dbReference type="Proteomes" id="UP001566132">
    <property type="component" value="Unassembled WGS sequence"/>
</dbReference>
<evidence type="ECO:0000256" key="2">
    <source>
        <dbReference type="ARBA" id="ARBA00022553"/>
    </source>
</evidence>
<organism evidence="9 10">
    <name type="scientific">Hypothenemus hampei</name>
    <name type="common">Coffee berry borer</name>
    <dbReference type="NCBI Taxonomy" id="57062"/>
    <lineage>
        <taxon>Eukaryota</taxon>
        <taxon>Metazoa</taxon>
        <taxon>Ecdysozoa</taxon>
        <taxon>Arthropoda</taxon>
        <taxon>Hexapoda</taxon>
        <taxon>Insecta</taxon>
        <taxon>Pterygota</taxon>
        <taxon>Neoptera</taxon>
        <taxon>Endopterygota</taxon>
        <taxon>Coleoptera</taxon>
        <taxon>Polyphaga</taxon>
        <taxon>Cucujiformia</taxon>
        <taxon>Curculionidae</taxon>
        <taxon>Scolytinae</taxon>
        <taxon>Hypothenemus</taxon>
    </lineage>
</organism>
<evidence type="ECO:0000256" key="5">
    <source>
        <dbReference type="ARBA" id="ARBA00023242"/>
    </source>
</evidence>
<feature type="compositionally biased region" description="Basic and acidic residues" evidence="6">
    <location>
        <begin position="556"/>
        <end position="570"/>
    </location>
</feature>
<evidence type="ECO:0000256" key="4">
    <source>
        <dbReference type="ARBA" id="ARBA00023163"/>
    </source>
</evidence>
<feature type="compositionally biased region" description="Low complexity" evidence="6">
    <location>
        <begin position="37"/>
        <end position="55"/>
    </location>
</feature>
<dbReference type="GO" id="GO:0003677">
    <property type="term" value="F:DNA binding"/>
    <property type="evidence" value="ECO:0007669"/>
    <property type="project" value="UniProtKB-KW"/>
</dbReference>
<keyword evidence="4" id="KW-0804">Transcription</keyword>
<evidence type="ECO:0000256" key="6">
    <source>
        <dbReference type="SAM" id="MobiDB-lite"/>
    </source>
</evidence>
<feature type="region of interest" description="Disordered" evidence="6">
    <location>
        <begin position="37"/>
        <end position="57"/>
    </location>
</feature>
<dbReference type="Pfam" id="PF24101">
    <property type="entry name" value="WHD_GTF3C1"/>
    <property type="match status" value="1"/>
</dbReference>
<feature type="region of interest" description="Disordered" evidence="6">
    <location>
        <begin position="543"/>
        <end position="570"/>
    </location>
</feature>
<sequence length="2143" mass="247348">MGKFLEPKLSQQISVKPFRKKSVVQLSSTKSGKIGKIIKSQTSSQNPKQSQNSQQELNDFSSEKEDLTVQVVNLTDSPRKYLKLEKFDCDLFADDEQKACFDKYVKTNLIFNIFDEIALEGLDGITLEALWKRLCYSWKFDCLDFNIKNLIFQIVRLSDKITFYKLPEARPNLEIVRNTQEEANVISAIWQNGNEIYKIEMSSKTSGEWGSCSTIDTRINITTELKMGQLKEAEELGNLLVVVAHEKLRKNALFDPLFDPNYELGQIDYCLLEKIGRARDLGEITFGPTALSSGFHIDAKSVYHYCKKLCKENLVARQGCILSSSIETRSGKRINLKRFFSKKKSKHLFMMDTIMNYLKKYPEYTAPYSTVQALFNQNAWSKLLKTSEFTKYLDANIYVPFKDYYVGSTYKEYMVKNLQKERTVQLIRIKDPYVNIRACWNETQHSSDEEDEEEQQTNLITKSRRVFNKDLIRDVYEYILSKGLNGTTSSQLNQDFDADRFTMRLIVKKLIARKLIQTKKYDFGRQTNNQYIAVRSFVEKEQMDKPPKAIPNKPKSALDKLKERQREKANSLDKNRVYGIDQFEADQEHQLLQLDQERFHSITLKIPEVTCQYFAITENHIVALDQETTFNIVNIVLELKPFKIAWKLPKNPKCITLNLDFGLKEDSGFAVHKFSQIQAVLTNDFKVDKFSKALLLRALLDKVNINDPDVLDFLESKKSSKVSQKRPLNETKEVKETKKILGVHMGSNPTVALIEKDDSTGFVVEVHVSKALRGFKTGDITKYHGNASVVTSDRVLTRILFILKKVQQCQIFEDMNKFLKLIYEEELKSGYDKRIDRKSLHRIFKRLTDEGYLKIFNVTLSNENIKKTQTYVCHPEIHIGNDRLQRSLCQFKDETHCYLKKPSVSETKPSEKKVKSTSQRSPFAEADILRSIKEIKDLTSINVALKPNCKAGNHYGRRPKFARLAVLHELLVYLIYEQKKDLKPLPRADVVDLLKKHKIKMSETNLNELPPVYCNEISWKMFIPPMPVHNAWKDGWAFLIDILLRFPLILITRCYFVNFYSKELQDILQHPIKQLYLLKDVSSNIRMSVMYKRKFISEIYNQLVLLTYCGLVQLGPSSFQQKEKSFVYLNRRGCLWDTTSSTPGYLTIENKVYPKLNFYFETTKDVSKYWASMQDICIHTNLTMKSVKEKSKTQVVCDSTVKPSLVNARAFRNQDTVKEFDTGELPGDHKGAGGLDSSLFSHVQRNWLFFAVKNEPSTHLNSSLTPSKIGKVKGEKLPYKNLNATNKYYLAKPHTASDCINRKRKHTKSMKRPIMNKVKPLKRKQKEGPALDATDRATLKKIGVTRYRPSWSQIEDKLLVLLKIASVFVTPGSTSQKISYGVLRDILHIAEPKSRDKTSRNISNRLKILNKVVPLLSNVEALIPNLYKLAPIATYFVPFRRFVLHGEDSKGFSRKFKLSDLELTNAFVFLAYYFIKHAQVETALAGGHTGTDYFNKENRAYFIEKLSPFEEKQKFYLNPQNKDDIYKNTLKSTIHCALSHKSSKPEGSLQTYKIYQQFNEDILKRTLEEMRSQKMIQLKKPLMTFFTPYRLSVYYIFAQSSTFLPQTAEEAHTVFGTLAEGNSNSLNYSYEAMEGKKYGQMFGTNEALSLTFNDAIFNFHIPDHHLILNPNIEDHSEVIDELAKRYYAKLKSEQKPVASKLKIDDEDVEMVELESSDVLPAEAIEPEEIIRLDDDEPLDLSLTNKATIDNLKHWLTDCIDSERVRSPSPEVLNPEIKKELNREPVEEQIQDEIVCSVKENSLLTLEEIKAGMLCSSVDLEKRSVPYISDLTKLLAMNFGDHNESDERAHDLFKKHFVQEYPCLETITLDKTEILKEVLMRKSSNKLLLEKLEREPFVGPATDFSKIESEIVKKTGDSQDSYVAQDILNFIHQKGFQGATSVDLKGHFNDIPFFELIIKILMENGLILRVGVCCLIFVHHEHKDPWLTHTFKLHTKQTHVIPQESSSSNKKFETADIEITKWYQIKAVPWTNIDGTLDRQLLKLWLSQVLSFCIENPKCPLLSVFDKFCYVKPTDVFYLLEILAEIGCVEIHKAPIQIVHLFSEYSVESESVTASFLDPFEEMYIETSNTSFTNLGSFLHYISE</sequence>
<dbReference type="GO" id="GO:0005634">
    <property type="term" value="C:nucleus"/>
    <property type="evidence" value="ECO:0007669"/>
    <property type="project" value="UniProtKB-SubCell"/>
</dbReference>
<evidence type="ECO:0000256" key="3">
    <source>
        <dbReference type="ARBA" id="ARBA00023125"/>
    </source>
</evidence>
<evidence type="ECO:0000259" key="8">
    <source>
        <dbReference type="Pfam" id="PF24101"/>
    </source>
</evidence>
<dbReference type="InterPro" id="IPR007309">
    <property type="entry name" value="TFIIIC_Bblock-bd"/>
</dbReference>
<comment type="caution">
    <text evidence="9">The sequence shown here is derived from an EMBL/GenBank/DDBJ whole genome shotgun (WGS) entry which is preliminary data.</text>
</comment>
<keyword evidence="2" id="KW-0597">Phosphoprotein</keyword>
<gene>
    <name evidence="9" type="ORF">ABEB36_007921</name>
</gene>
<dbReference type="InterPro" id="IPR056467">
    <property type="entry name" value="eWH_GTF3C1"/>
</dbReference>
<protein>
    <recommendedName>
        <fullName evidence="11">B-block binding subunit of TFIIIC domain-containing protein</fullName>
    </recommendedName>
</protein>
<dbReference type="EMBL" id="JBDJPC010000005">
    <property type="protein sequence ID" value="KAL1502835.1"/>
    <property type="molecule type" value="Genomic_DNA"/>
</dbReference>
<evidence type="ECO:0000256" key="1">
    <source>
        <dbReference type="ARBA" id="ARBA00004123"/>
    </source>
</evidence>
<dbReference type="InterPro" id="IPR044210">
    <property type="entry name" value="Tfc3-like"/>
</dbReference>
<keyword evidence="5" id="KW-0539">Nucleus</keyword>
<keyword evidence="10" id="KW-1185">Reference proteome</keyword>
<feature type="domain" description="GTF3C1 extended winged-helix" evidence="8">
    <location>
        <begin position="792"/>
        <end position="888"/>
    </location>
</feature>
<dbReference type="PANTHER" id="PTHR15180:SF1">
    <property type="entry name" value="GENERAL TRANSCRIPTION FACTOR 3C POLYPEPTIDE 1"/>
    <property type="match status" value="1"/>
</dbReference>
<comment type="subcellular location">
    <subcellularLocation>
        <location evidence="1">Nucleus</location>
    </subcellularLocation>
</comment>
<evidence type="ECO:0008006" key="11">
    <source>
        <dbReference type="Google" id="ProtNLM"/>
    </source>
</evidence>
<evidence type="ECO:0000313" key="9">
    <source>
        <dbReference type="EMBL" id="KAL1502835.1"/>
    </source>
</evidence>
<keyword evidence="3" id="KW-0238">DNA-binding</keyword>
<proteinExistence type="predicted"/>
<accession>A0ABD1EW35</accession>